<sequence length="175" mass="20586">MEYKACKDCGKTYPVTREYFGQYKNKRADGSVYINFRNSCRACMAANTRKYDRANPDNALERRMRREKAIQKTGGHYTNSDILEIKRKLNNQCRFCGVDLDNSLHIEHLTPVSRGGSSNKNNLTLSCYKCNMEKTNKTLDEYLEWRKERNLFIREVLFEEFPDIPTIAKGRKNYK</sequence>
<dbReference type="PANTHER" id="PTHR33877">
    <property type="entry name" value="SLL1193 PROTEIN"/>
    <property type="match status" value="1"/>
</dbReference>
<dbReference type="Gene3D" id="1.10.30.50">
    <property type="match status" value="1"/>
</dbReference>
<dbReference type="InterPro" id="IPR002711">
    <property type="entry name" value="HNH"/>
</dbReference>
<dbReference type="EMBL" id="SPPA01000002">
    <property type="protein sequence ID" value="TFV13101.1"/>
    <property type="molecule type" value="Genomic_DNA"/>
</dbReference>
<feature type="domain" description="HNH nuclease" evidence="1">
    <location>
        <begin position="82"/>
        <end position="132"/>
    </location>
</feature>
<dbReference type="Proteomes" id="UP000297396">
    <property type="component" value="Unassembled WGS sequence"/>
</dbReference>
<dbReference type="InterPro" id="IPR052892">
    <property type="entry name" value="NA-targeting_endonuclease"/>
</dbReference>
<dbReference type="PANTHER" id="PTHR33877:SF1">
    <property type="entry name" value="TYPE IV METHYL-DIRECTED RESTRICTION ENZYME ECOKMCRA"/>
    <property type="match status" value="1"/>
</dbReference>
<dbReference type="RefSeq" id="WP_135054127.1">
    <property type="nucleotide sequence ID" value="NZ_JADGLC010000002.1"/>
</dbReference>
<evidence type="ECO:0000313" key="2">
    <source>
        <dbReference type="EMBL" id="TFV13101.1"/>
    </source>
</evidence>
<dbReference type="CDD" id="cd00085">
    <property type="entry name" value="HNHc"/>
    <property type="match status" value="1"/>
</dbReference>
<accession>A0A4Y9K4P6</accession>
<gene>
    <name evidence="2" type="ORF">E4T80_00925</name>
</gene>
<reference evidence="2 3" key="1">
    <citation type="submission" date="2019-03" db="EMBL/GenBank/DDBJ databases">
        <title>Diversity of the mouse oral microbiome.</title>
        <authorList>
            <person name="Joseph S."/>
            <person name="Aduse-Opoku J."/>
            <person name="Curtis M."/>
            <person name="Wade W."/>
            <person name="Hashim A."/>
        </authorList>
    </citation>
    <scope>NUCLEOTIDE SEQUENCE [LARGE SCALE GENOMIC DNA]</scope>
    <source>
        <strain evidence="2 3">WT12</strain>
    </source>
</reference>
<dbReference type="Pfam" id="PF01844">
    <property type="entry name" value="HNH"/>
    <property type="match status" value="1"/>
</dbReference>
<dbReference type="OrthoDB" id="9802901at2"/>
<name>A0A4Y9K4P6_9PAST</name>
<dbReference type="AlphaFoldDB" id="A0A4Y9K4P6"/>
<proteinExistence type="predicted"/>
<dbReference type="SMART" id="SM00507">
    <property type="entry name" value="HNHc"/>
    <property type="match status" value="1"/>
</dbReference>
<organism evidence="2 3">
    <name type="scientific">Muribacter muris</name>
    <dbReference type="NCBI Taxonomy" id="67855"/>
    <lineage>
        <taxon>Bacteria</taxon>
        <taxon>Pseudomonadati</taxon>
        <taxon>Pseudomonadota</taxon>
        <taxon>Gammaproteobacteria</taxon>
        <taxon>Pasteurellales</taxon>
        <taxon>Pasteurellaceae</taxon>
        <taxon>Muribacter</taxon>
    </lineage>
</organism>
<evidence type="ECO:0000313" key="3">
    <source>
        <dbReference type="Proteomes" id="UP000297396"/>
    </source>
</evidence>
<evidence type="ECO:0000259" key="1">
    <source>
        <dbReference type="SMART" id="SM00507"/>
    </source>
</evidence>
<comment type="caution">
    <text evidence="2">The sequence shown here is derived from an EMBL/GenBank/DDBJ whole genome shotgun (WGS) entry which is preliminary data.</text>
</comment>
<protein>
    <recommendedName>
        <fullName evidence="1">HNH nuclease domain-containing protein</fullName>
    </recommendedName>
</protein>
<dbReference type="InterPro" id="IPR003615">
    <property type="entry name" value="HNH_nuc"/>
</dbReference>